<name>A0A1H9DUI1_9FLAO</name>
<accession>A0A1H9DUI1</accession>
<organism evidence="2 3">
    <name type="scientific">Flavobacterium urocaniciphilum</name>
    <dbReference type="NCBI Taxonomy" id="1299341"/>
    <lineage>
        <taxon>Bacteria</taxon>
        <taxon>Pseudomonadati</taxon>
        <taxon>Bacteroidota</taxon>
        <taxon>Flavobacteriia</taxon>
        <taxon>Flavobacteriales</taxon>
        <taxon>Flavobacteriaceae</taxon>
        <taxon>Flavobacterium</taxon>
    </lineage>
</organism>
<reference evidence="2 3" key="1">
    <citation type="submission" date="2016-10" db="EMBL/GenBank/DDBJ databases">
        <authorList>
            <person name="de Groot N.N."/>
        </authorList>
    </citation>
    <scope>NUCLEOTIDE SEQUENCE [LARGE SCALE GENOMIC DNA]</scope>
    <source>
        <strain evidence="2 3">DSM 27078</strain>
    </source>
</reference>
<evidence type="ECO:0000313" key="2">
    <source>
        <dbReference type="EMBL" id="SEQ17105.1"/>
    </source>
</evidence>
<feature type="transmembrane region" description="Helical" evidence="1">
    <location>
        <begin position="52"/>
        <end position="71"/>
    </location>
</feature>
<dbReference type="OrthoDB" id="1100563at2"/>
<sequence>MVYLLKKYITKTQTVQPKNWTIWYSIISTIIILQFVLFNWMNIQISFLNNYWFLFSTFLVTTFWIFVKQILEKNNSYKKEIQELNHFKRNFNFFQFHCKSLEEYDGFESLKGIQFGNKNTTTQFTLIINPESETCRNDFKEAYELYLNLSDKIQINILFNTHSKNSKANFAATILALNEQNPERAKNALIDWFINNLNTEIWLQKWHVETPHLLNNKELDNQHYWCTKNEFYNQSVKIINGNLFPEEYEINDIKYFIKDFQEEYELENTLHAV</sequence>
<dbReference type="EMBL" id="FOEI01000008">
    <property type="protein sequence ID" value="SEQ17105.1"/>
    <property type="molecule type" value="Genomic_DNA"/>
</dbReference>
<keyword evidence="3" id="KW-1185">Reference proteome</keyword>
<dbReference type="Proteomes" id="UP000198648">
    <property type="component" value="Unassembled WGS sequence"/>
</dbReference>
<keyword evidence="1" id="KW-0472">Membrane</keyword>
<gene>
    <name evidence="2" type="ORF">SAMN05444005_10876</name>
</gene>
<evidence type="ECO:0000313" key="3">
    <source>
        <dbReference type="Proteomes" id="UP000198648"/>
    </source>
</evidence>
<dbReference type="RefSeq" id="WP_091469754.1">
    <property type="nucleotide sequence ID" value="NZ_FOEI01000008.1"/>
</dbReference>
<keyword evidence="1" id="KW-1133">Transmembrane helix</keyword>
<evidence type="ECO:0000256" key="1">
    <source>
        <dbReference type="SAM" id="Phobius"/>
    </source>
</evidence>
<feature type="transmembrane region" description="Helical" evidence="1">
    <location>
        <begin position="21"/>
        <end position="40"/>
    </location>
</feature>
<keyword evidence="1" id="KW-0812">Transmembrane</keyword>
<dbReference type="AlphaFoldDB" id="A0A1H9DUI1"/>
<proteinExistence type="predicted"/>
<protein>
    <submittedName>
        <fullName evidence="2">Uncharacterized protein</fullName>
    </submittedName>
</protein>
<dbReference type="STRING" id="1299341.SAMN05444005_10876"/>